<organism evidence="3 4">
    <name type="scientific">Candidatus Magasanikbacteria bacterium GW2011_GWE2_42_7</name>
    <dbReference type="NCBI Taxonomy" id="1619052"/>
    <lineage>
        <taxon>Bacteria</taxon>
        <taxon>Candidatus Magasanikiibacteriota</taxon>
    </lineage>
</organism>
<dbReference type="Pfam" id="PF00226">
    <property type="entry name" value="DnaJ"/>
    <property type="match status" value="1"/>
</dbReference>
<dbReference type="GO" id="GO:0006457">
    <property type="term" value="P:protein folding"/>
    <property type="evidence" value="ECO:0007669"/>
    <property type="project" value="InterPro"/>
</dbReference>
<name>A0A0G1BB08_9BACT</name>
<sequence length="173" mass="19121">MSTSHYDALGVPKDASIEEIKRAYRKVAMENHPDRNTDENAQARFQAAAEAYAILSDPEKRRTYDSGFRRVRSVQDLFSRVHLGQKLVAAMLPKAPAAPRDGVDSLITVKVSEETIRDGGIVEVRAPRDPDHSFVIHLEPGYRWCRVTGMGEPGQRGGTSGDLYIHFADSAGV</sequence>
<dbReference type="Proteomes" id="UP000033867">
    <property type="component" value="Unassembled WGS sequence"/>
</dbReference>
<feature type="domain" description="J" evidence="2">
    <location>
        <begin position="4"/>
        <end position="68"/>
    </location>
</feature>
<dbReference type="GO" id="GO:0051787">
    <property type="term" value="F:misfolded protein binding"/>
    <property type="evidence" value="ECO:0007669"/>
    <property type="project" value="TreeGrafter"/>
</dbReference>
<dbReference type="GO" id="GO:0051087">
    <property type="term" value="F:protein-folding chaperone binding"/>
    <property type="evidence" value="ECO:0007669"/>
    <property type="project" value="TreeGrafter"/>
</dbReference>
<evidence type="ECO:0000259" key="2">
    <source>
        <dbReference type="PROSITE" id="PS50076"/>
    </source>
</evidence>
<evidence type="ECO:0000313" key="3">
    <source>
        <dbReference type="EMBL" id="KKS70384.1"/>
    </source>
</evidence>
<dbReference type="PRINTS" id="PR00625">
    <property type="entry name" value="JDOMAIN"/>
</dbReference>
<accession>A0A0G1BB08</accession>
<proteinExistence type="predicted"/>
<dbReference type="PANTHER" id="PTHR44360">
    <property type="entry name" value="DNAJ HOMOLOG SUBFAMILY B MEMBER 9"/>
    <property type="match status" value="1"/>
</dbReference>
<keyword evidence="1" id="KW-0143">Chaperone</keyword>
<dbReference type="GO" id="GO:0036503">
    <property type="term" value="P:ERAD pathway"/>
    <property type="evidence" value="ECO:0007669"/>
    <property type="project" value="TreeGrafter"/>
</dbReference>
<gene>
    <name evidence="3" type="ORF">UV42_C0057G0010</name>
</gene>
<dbReference type="Gene3D" id="1.10.287.110">
    <property type="entry name" value="DnaJ domain"/>
    <property type="match status" value="1"/>
</dbReference>
<dbReference type="SMART" id="SM00271">
    <property type="entry name" value="DnaJ"/>
    <property type="match status" value="1"/>
</dbReference>
<dbReference type="InterPro" id="IPR051948">
    <property type="entry name" value="Hsp70_co-chaperone_J-domain"/>
</dbReference>
<dbReference type="InterPro" id="IPR036869">
    <property type="entry name" value="J_dom_sf"/>
</dbReference>
<comment type="caution">
    <text evidence="3">The sequence shown here is derived from an EMBL/GenBank/DDBJ whole genome shotgun (WGS) entry which is preliminary data.</text>
</comment>
<dbReference type="Gene3D" id="2.60.260.20">
    <property type="entry name" value="Urease metallochaperone UreE, N-terminal domain"/>
    <property type="match status" value="1"/>
</dbReference>
<dbReference type="AlphaFoldDB" id="A0A0G1BB08"/>
<dbReference type="InterPro" id="IPR008971">
    <property type="entry name" value="HSP40/DnaJ_pept-bd"/>
</dbReference>
<dbReference type="GO" id="GO:0051082">
    <property type="term" value="F:unfolded protein binding"/>
    <property type="evidence" value="ECO:0007669"/>
    <property type="project" value="InterPro"/>
</dbReference>
<dbReference type="PANTHER" id="PTHR44360:SF1">
    <property type="entry name" value="DNAJ HOMOLOG SUBFAMILY B MEMBER 9"/>
    <property type="match status" value="1"/>
</dbReference>
<dbReference type="PROSITE" id="PS00636">
    <property type="entry name" value="DNAJ_1"/>
    <property type="match status" value="1"/>
</dbReference>
<dbReference type="SUPFAM" id="SSF46565">
    <property type="entry name" value="Chaperone J-domain"/>
    <property type="match status" value="1"/>
</dbReference>
<dbReference type="CDD" id="cd06257">
    <property type="entry name" value="DnaJ"/>
    <property type="match status" value="1"/>
</dbReference>
<dbReference type="InterPro" id="IPR018253">
    <property type="entry name" value="DnaJ_domain_CS"/>
</dbReference>
<dbReference type="EMBL" id="LCEK01000057">
    <property type="protein sequence ID" value="KKS70384.1"/>
    <property type="molecule type" value="Genomic_DNA"/>
</dbReference>
<protein>
    <submittedName>
        <fullName evidence="3">DnaJ-class molecular chaperone CbpA</fullName>
    </submittedName>
</protein>
<reference evidence="3 4" key="1">
    <citation type="journal article" date="2015" name="Nature">
        <title>rRNA introns, odd ribosomes, and small enigmatic genomes across a large radiation of phyla.</title>
        <authorList>
            <person name="Brown C.T."/>
            <person name="Hug L.A."/>
            <person name="Thomas B.C."/>
            <person name="Sharon I."/>
            <person name="Castelle C.J."/>
            <person name="Singh A."/>
            <person name="Wilkins M.J."/>
            <person name="Williams K.H."/>
            <person name="Banfield J.F."/>
        </authorList>
    </citation>
    <scope>NUCLEOTIDE SEQUENCE [LARGE SCALE GENOMIC DNA]</scope>
</reference>
<dbReference type="PROSITE" id="PS50076">
    <property type="entry name" value="DNAJ_2"/>
    <property type="match status" value="1"/>
</dbReference>
<evidence type="ECO:0000313" key="4">
    <source>
        <dbReference type="Proteomes" id="UP000033867"/>
    </source>
</evidence>
<dbReference type="InterPro" id="IPR001623">
    <property type="entry name" value="DnaJ_domain"/>
</dbReference>
<evidence type="ECO:0000256" key="1">
    <source>
        <dbReference type="ARBA" id="ARBA00023186"/>
    </source>
</evidence>
<dbReference type="SUPFAM" id="SSF49493">
    <property type="entry name" value="HSP40/DnaJ peptide-binding domain"/>
    <property type="match status" value="1"/>
</dbReference>